<keyword evidence="2" id="KW-1185">Reference proteome</keyword>
<dbReference type="Proteomes" id="UP000595814">
    <property type="component" value="Chromosome"/>
</dbReference>
<gene>
    <name evidence="1" type="ORF">JFY71_07730</name>
</gene>
<name>A0AC61MNY3_9FIRM</name>
<reference evidence="1 2" key="1">
    <citation type="journal article" date="2022" name="Int. J. Syst. Evol. Microbiol.">
        <title>Miniphocaeibacter halophilus sp. nov., an ammonium-tolerant acetate-producing bacterium isolated from a biogas system.</title>
        <authorList>
            <person name="Schnurer A."/>
            <person name="Singh A."/>
            <person name="Bi S."/>
            <person name="Qiao W."/>
            <person name="Westerholm M."/>
        </authorList>
    </citation>
    <scope>NUCLEOTIDE SEQUENCE [LARGE SCALE GENOMIC DNA]</scope>
    <source>
        <strain evidence="1 2">AMB_01</strain>
    </source>
</reference>
<organism evidence="1 2">
    <name type="scientific">Miniphocaeibacter halophilus</name>
    <dbReference type="NCBI Taxonomy" id="2931922"/>
    <lineage>
        <taxon>Bacteria</taxon>
        <taxon>Bacillati</taxon>
        <taxon>Bacillota</taxon>
        <taxon>Tissierellia</taxon>
        <taxon>Tissierellales</taxon>
        <taxon>Peptoniphilaceae</taxon>
        <taxon>Miniphocaeibacter</taxon>
    </lineage>
</organism>
<protein>
    <submittedName>
        <fullName evidence="1">ABC transporter permease</fullName>
    </submittedName>
</protein>
<proteinExistence type="predicted"/>
<sequence length="292" mass="31722">MNLIYTTIEQGLIYTILGIGVYLTYKVLDIADLSVDSTFPFGALLFAKLATMGIDPVIGTIGTFVLGTLTGLLAALLCIGLKIKPLLAGILNMTILYSINLRINGKANVPLSGSKVIFDYFSFGNKYIDRIIVMIVIVAIVKFLVDRFLKTESGYMLVATGDNKSLVRSLGESSNKYIIIGLMLSNGLVALSGALLTQSQKFADMQMGPGTIVIALASIIIGDTIFRYRNLRGTTRVLIGAIIYKAINALALEAGLQPSDFKMVTGIIVVLFIAYNNGYANWQIKKRSKERI</sequence>
<evidence type="ECO:0000313" key="2">
    <source>
        <dbReference type="Proteomes" id="UP000595814"/>
    </source>
</evidence>
<accession>A0AC61MNY3</accession>
<dbReference type="EMBL" id="CP066744">
    <property type="protein sequence ID" value="QQK07210.1"/>
    <property type="molecule type" value="Genomic_DNA"/>
</dbReference>
<evidence type="ECO:0000313" key="1">
    <source>
        <dbReference type="EMBL" id="QQK07210.1"/>
    </source>
</evidence>